<dbReference type="AlphaFoldDB" id="A0A067LCF9"/>
<accession>A0A067LCF9</accession>
<evidence type="ECO:0000313" key="1">
    <source>
        <dbReference type="EMBL" id="KDP46166.1"/>
    </source>
</evidence>
<organism evidence="1 2">
    <name type="scientific">Jatropha curcas</name>
    <name type="common">Barbados nut</name>
    <dbReference type="NCBI Taxonomy" id="180498"/>
    <lineage>
        <taxon>Eukaryota</taxon>
        <taxon>Viridiplantae</taxon>
        <taxon>Streptophyta</taxon>
        <taxon>Embryophyta</taxon>
        <taxon>Tracheophyta</taxon>
        <taxon>Spermatophyta</taxon>
        <taxon>Magnoliopsida</taxon>
        <taxon>eudicotyledons</taxon>
        <taxon>Gunneridae</taxon>
        <taxon>Pentapetalae</taxon>
        <taxon>rosids</taxon>
        <taxon>fabids</taxon>
        <taxon>Malpighiales</taxon>
        <taxon>Euphorbiaceae</taxon>
        <taxon>Crotonoideae</taxon>
        <taxon>Jatropheae</taxon>
        <taxon>Jatropha</taxon>
    </lineage>
</organism>
<dbReference type="EMBL" id="KK914220">
    <property type="protein sequence ID" value="KDP46166.1"/>
    <property type="molecule type" value="Genomic_DNA"/>
</dbReference>
<reference evidence="1 2" key="1">
    <citation type="journal article" date="2014" name="PLoS ONE">
        <title>Global Analysis of Gene Expression Profiles in Physic Nut (Jatropha curcas L.) Seedlings Exposed to Salt Stress.</title>
        <authorList>
            <person name="Zhang L."/>
            <person name="Zhang C."/>
            <person name="Wu P."/>
            <person name="Chen Y."/>
            <person name="Li M."/>
            <person name="Jiang H."/>
            <person name="Wu G."/>
        </authorList>
    </citation>
    <scope>NUCLEOTIDE SEQUENCE [LARGE SCALE GENOMIC DNA]</scope>
    <source>
        <strain evidence="2">cv. GZQX0401</strain>
        <tissue evidence="1">Young leaves</tissue>
    </source>
</reference>
<proteinExistence type="predicted"/>
<gene>
    <name evidence="1" type="ORF">JCGZ_06677</name>
</gene>
<name>A0A067LCF9_JATCU</name>
<dbReference type="Proteomes" id="UP000027138">
    <property type="component" value="Unassembled WGS sequence"/>
</dbReference>
<protein>
    <submittedName>
        <fullName evidence="1">Uncharacterized protein</fullName>
    </submittedName>
</protein>
<keyword evidence="2" id="KW-1185">Reference proteome</keyword>
<evidence type="ECO:0000313" key="2">
    <source>
        <dbReference type="Proteomes" id="UP000027138"/>
    </source>
</evidence>
<sequence length="63" mass="7596">MIKEIPTGRGEYLHDCVMVVKIWVLDDYWILPFPWTFEVTRPTRVSTRNTTRLYSCCKWVTRS</sequence>